<organism evidence="1">
    <name type="scientific">hydrothermal vent metagenome</name>
    <dbReference type="NCBI Taxonomy" id="652676"/>
    <lineage>
        <taxon>unclassified sequences</taxon>
        <taxon>metagenomes</taxon>
        <taxon>ecological metagenomes</taxon>
    </lineage>
</organism>
<evidence type="ECO:0000313" key="1">
    <source>
        <dbReference type="EMBL" id="VAX01740.1"/>
    </source>
</evidence>
<name>A0A3B1AU64_9ZZZZ</name>
<protein>
    <submittedName>
        <fullName evidence="1">Uncharacterized protein</fullName>
    </submittedName>
</protein>
<accession>A0A3B1AU64</accession>
<sequence length="58" mass="6773">MPRFLAECIQASQARPLRHPETFLLNLPRREKKYSDEMNVRGNGMRECARLPCLSVIE</sequence>
<gene>
    <name evidence="1" type="ORF">MNBD_GAMMA20-1232</name>
</gene>
<dbReference type="AlphaFoldDB" id="A0A3B1AU64"/>
<proteinExistence type="predicted"/>
<dbReference type="EMBL" id="UOFU01000238">
    <property type="protein sequence ID" value="VAX01740.1"/>
    <property type="molecule type" value="Genomic_DNA"/>
</dbReference>
<reference evidence="1" key="1">
    <citation type="submission" date="2018-06" db="EMBL/GenBank/DDBJ databases">
        <authorList>
            <person name="Zhirakovskaya E."/>
        </authorList>
    </citation>
    <scope>NUCLEOTIDE SEQUENCE</scope>
</reference>